<evidence type="ECO:0000313" key="1">
    <source>
        <dbReference type="EMBL" id="SEE69297.1"/>
    </source>
</evidence>
<name>A0A1H5KY59_9MICO</name>
<organism evidence="1 2">
    <name type="scientific">Ruania alba</name>
    <dbReference type="NCBI Taxonomy" id="648782"/>
    <lineage>
        <taxon>Bacteria</taxon>
        <taxon>Bacillati</taxon>
        <taxon>Actinomycetota</taxon>
        <taxon>Actinomycetes</taxon>
        <taxon>Micrococcales</taxon>
        <taxon>Ruaniaceae</taxon>
        <taxon>Ruania</taxon>
    </lineage>
</organism>
<proteinExistence type="predicted"/>
<dbReference type="Proteomes" id="UP000199220">
    <property type="component" value="Unassembled WGS sequence"/>
</dbReference>
<gene>
    <name evidence="1" type="ORF">SAMN04488554_2493</name>
</gene>
<reference evidence="2" key="1">
    <citation type="submission" date="2016-10" db="EMBL/GenBank/DDBJ databases">
        <authorList>
            <person name="Varghese N."/>
            <person name="Submissions S."/>
        </authorList>
    </citation>
    <scope>NUCLEOTIDE SEQUENCE [LARGE SCALE GENOMIC DNA]</scope>
    <source>
        <strain evidence="2">DSM 21368</strain>
    </source>
</reference>
<dbReference type="EMBL" id="FNTX01000002">
    <property type="protein sequence ID" value="SEE69297.1"/>
    <property type="molecule type" value="Genomic_DNA"/>
</dbReference>
<dbReference type="RefSeq" id="WP_089773443.1">
    <property type="nucleotide sequence ID" value="NZ_FNTX01000002.1"/>
</dbReference>
<evidence type="ECO:0000313" key="2">
    <source>
        <dbReference type="Proteomes" id="UP000199220"/>
    </source>
</evidence>
<keyword evidence="2" id="KW-1185">Reference proteome</keyword>
<accession>A0A1H5KY59</accession>
<protein>
    <submittedName>
        <fullName evidence="1">Uncharacterized protein</fullName>
    </submittedName>
</protein>
<dbReference type="STRING" id="648782.SAMN04488554_2493"/>
<sequence>MPTFQRDPAVDRFLDASIALDADRWASLIETSISIHPEWGAFTSELQQAVSASERSALDKHMKGVIRGPLGELAQANGLRFSNIAATIRHGIFALQKRESIGTETVRQWWSVQFEQAGLRFDDMITAR</sequence>
<dbReference type="AlphaFoldDB" id="A0A1H5KY59"/>